<keyword evidence="4" id="KW-1185">Reference proteome</keyword>
<feature type="signal peptide" evidence="2">
    <location>
        <begin position="1"/>
        <end position="15"/>
    </location>
</feature>
<feature type="compositionally biased region" description="Acidic residues" evidence="1">
    <location>
        <begin position="143"/>
        <end position="154"/>
    </location>
</feature>
<keyword evidence="2" id="KW-0732">Signal</keyword>
<dbReference type="KEGG" id="ctp:CTRG_04996"/>
<evidence type="ECO:0000256" key="2">
    <source>
        <dbReference type="SAM" id="SignalP"/>
    </source>
</evidence>
<dbReference type="HOGENOM" id="CLU_1496004_0_0_1"/>
<proteinExistence type="predicted"/>
<name>C5MG03_CANTT</name>
<dbReference type="Proteomes" id="UP000002037">
    <property type="component" value="Unassembled WGS sequence"/>
</dbReference>
<dbReference type="VEuPathDB" id="FungiDB:CTRG_04996"/>
<dbReference type="GeneID" id="8299070"/>
<feature type="compositionally biased region" description="Low complexity" evidence="1">
    <location>
        <begin position="118"/>
        <end position="142"/>
    </location>
</feature>
<dbReference type="AlphaFoldDB" id="C5MG03"/>
<gene>
    <name evidence="3" type="ORF">CTRG_04996</name>
</gene>
<accession>C5MG03</accession>
<evidence type="ECO:0008006" key="5">
    <source>
        <dbReference type="Google" id="ProtNLM"/>
    </source>
</evidence>
<sequence>MKFVILLTLIGLSTADILQLIKRAQCNLNACADVGEAVTDVCGRNGETNYECLCNDMSDSFYEDVYDCGKECLPYDDAGIKTPSDFKDSYCDLADRFGDGGDNENTLVGLQLASSTTNSISSSTQSTRSTTTSSARSSASSTDDTDSDDSDSEDSSSQSRAHANSNYMVPVFALVVGLIL</sequence>
<feature type="region of interest" description="Disordered" evidence="1">
    <location>
        <begin position="118"/>
        <end position="162"/>
    </location>
</feature>
<evidence type="ECO:0000313" key="4">
    <source>
        <dbReference type="Proteomes" id="UP000002037"/>
    </source>
</evidence>
<evidence type="ECO:0000256" key="1">
    <source>
        <dbReference type="SAM" id="MobiDB-lite"/>
    </source>
</evidence>
<feature type="chain" id="PRO_5012971724" description="Extracellular membrane protein CFEM domain-containing protein" evidence="2">
    <location>
        <begin position="16"/>
        <end position="180"/>
    </location>
</feature>
<dbReference type="OrthoDB" id="4026080at2759"/>
<protein>
    <recommendedName>
        <fullName evidence="5">Extracellular membrane protein CFEM domain-containing protein</fullName>
    </recommendedName>
</protein>
<reference evidence="3 4" key="1">
    <citation type="journal article" date="2009" name="Nature">
        <title>Evolution of pathogenicity and sexual reproduction in eight Candida genomes.</title>
        <authorList>
            <person name="Butler G."/>
            <person name="Rasmussen M.D."/>
            <person name="Lin M.F."/>
            <person name="Santos M.A."/>
            <person name="Sakthikumar S."/>
            <person name="Munro C.A."/>
            <person name="Rheinbay E."/>
            <person name="Grabherr M."/>
            <person name="Forche A."/>
            <person name="Reedy J.L."/>
            <person name="Agrafioti I."/>
            <person name="Arnaud M.B."/>
            <person name="Bates S."/>
            <person name="Brown A.J."/>
            <person name="Brunke S."/>
            <person name="Costanzo M.C."/>
            <person name="Fitzpatrick D.A."/>
            <person name="de Groot P.W."/>
            <person name="Harris D."/>
            <person name="Hoyer L.L."/>
            <person name="Hube B."/>
            <person name="Klis F.M."/>
            <person name="Kodira C."/>
            <person name="Lennard N."/>
            <person name="Logue M.E."/>
            <person name="Martin R."/>
            <person name="Neiman A.M."/>
            <person name="Nikolaou E."/>
            <person name="Quail M.A."/>
            <person name="Quinn J."/>
            <person name="Santos M.C."/>
            <person name="Schmitzberger F.F."/>
            <person name="Sherlock G."/>
            <person name="Shah P."/>
            <person name="Silverstein K.A."/>
            <person name="Skrzypek M.S."/>
            <person name="Soll D."/>
            <person name="Staggs R."/>
            <person name="Stansfield I."/>
            <person name="Stumpf M.P."/>
            <person name="Sudbery P.E."/>
            <person name="Srikantha T."/>
            <person name="Zeng Q."/>
            <person name="Berman J."/>
            <person name="Berriman M."/>
            <person name="Heitman J."/>
            <person name="Gow N.A."/>
            <person name="Lorenz M.C."/>
            <person name="Birren B.W."/>
            <person name="Kellis M."/>
            <person name="Cuomo C.A."/>
        </authorList>
    </citation>
    <scope>NUCLEOTIDE SEQUENCE [LARGE SCALE GENOMIC DNA]</scope>
    <source>
        <strain evidence="4">ATCC MYA-3404 / T1</strain>
    </source>
</reference>
<dbReference type="RefSeq" id="XP_002550698.1">
    <property type="nucleotide sequence ID" value="XM_002550652.1"/>
</dbReference>
<dbReference type="EMBL" id="GG692401">
    <property type="protein sequence ID" value="EER31266.1"/>
    <property type="molecule type" value="Genomic_DNA"/>
</dbReference>
<organism evidence="3 4">
    <name type="scientific">Candida tropicalis (strain ATCC MYA-3404 / T1)</name>
    <name type="common">Yeast</name>
    <dbReference type="NCBI Taxonomy" id="294747"/>
    <lineage>
        <taxon>Eukaryota</taxon>
        <taxon>Fungi</taxon>
        <taxon>Dikarya</taxon>
        <taxon>Ascomycota</taxon>
        <taxon>Saccharomycotina</taxon>
        <taxon>Pichiomycetes</taxon>
        <taxon>Debaryomycetaceae</taxon>
        <taxon>Candida/Lodderomyces clade</taxon>
        <taxon>Candida</taxon>
    </lineage>
</organism>
<evidence type="ECO:0000313" key="3">
    <source>
        <dbReference type="EMBL" id="EER31266.1"/>
    </source>
</evidence>